<dbReference type="Pfam" id="PF14760">
    <property type="entry name" value="Rnk_N"/>
    <property type="match status" value="1"/>
</dbReference>
<evidence type="ECO:0000313" key="3">
    <source>
        <dbReference type="EMBL" id="KIE43063.1"/>
    </source>
</evidence>
<dbReference type="GO" id="GO:0003677">
    <property type="term" value="F:DNA binding"/>
    <property type="evidence" value="ECO:0007669"/>
    <property type="project" value="InterPro"/>
</dbReference>
<dbReference type="InterPro" id="IPR029462">
    <property type="entry name" value="Rnk_N"/>
</dbReference>
<keyword evidence="4" id="KW-1185">Reference proteome</keyword>
<evidence type="ECO:0000313" key="4">
    <source>
        <dbReference type="Proteomes" id="UP000031433"/>
    </source>
</evidence>
<feature type="domain" description="Regulator of nucleoside diphosphate kinase N-terminal" evidence="2">
    <location>
        <begin position="4"/>
        <end position="44"/>
    </location>
</feature>
<keyword evidence="3" id="KW-0251">Elongation factor</keyword>
<protein>
    <submittedName>
        <fullName evidence="3">GreA/GreB family elongation factor</fullName>
    </submittedName>
</protein>
<dbReference type="GO" id="GO:0032784">
    <property type="term" value="P:regulation of DNA-templated transcription elongation"/>
    <property type="evidence" value="ECO:0007669"/>
    <property type="project" value="InterPro"/>
</dbReference>
<feature type="domain" description="Transcription elongation factor GreA/GreB C-terminal" evidence="1">
    <location>
        <begin position="51"/>
        <end position="123"/>
    </location>
</feature>
<dbReference type="NCBIfam" id="NF004396">
    <property type="entry name" value="PRK05753.1"/>
    <property type="match status" value="1"/>
</dbReference>
<dbReference type="Proteomes" id="UP000031433">
    <property type="component" value="Unassembled WGS sequence"/>
</dbReference>
<dbReference type="PANTHER" id="PTHR30437:SF5">
    <property type="entry name" value="REGULATOR OF NUCLEOSIDE DIPHOSPHATE KINASE"/>
    <property type="match status" value="1"/>
</dbReference>
<dbReference type="Gene3D" id="3.10.50.30">
    <property type="entry name" value="Transcription elongation factor, GreA/GreB, C-terminal domain"/>
    <property type="match status" value="1"/>
</dbReference>
<accession>A0A0C1TUI3</accession>
<dbReference type="InterPro" id="IPR036953">
    <property type="entry name" value="GreA/GreB_C_sf"/>
</dbReference>
<name>A0A0C1TUI3_9BACT</name>
<dbReference type="InterPro" id="IPR023459">
    <property type="entry name" value="Tscrpt_elong_fac_GreA/B_fam"/>
</dbReference>
<dbReference type="Gene3D" id="1.10.286.20">
    <property type="match status" value="1"/>
</dbReference>
<dbReference type="PIRSF" id="PIRSF006092">
    <property type="entry name" value="GreA_GreB"/>
    <property type="match status" value="1"/>
</dbReference>
<dbReference type="PANTHER" id="PTHR30437">
    <property type="entry name" value="TRANSCRIPTION ELONGATION FACTOR GREA"/>
    <property type="match status" value="1"/>
</dbReference>
<organism evidence="3 4">
    <name type="scientific">Geobacter soli</name>
    <dbReference type="NCBI Taxonomy" id="1510391"/>
    <lineage>
        <taxon>Bacteria</taxon>
        <taxon>Pseudomonadati</taxon>
        <taxon>Thermodesulfobacteriota</taxon>
        <taxon>Desulfuromonadia</taxon>
        <taxon>Geobacterales</taxon>
        <taxon>Geobacteraceae</taxon>
        <taxon>Geobacter</taxon>
    </lineage>
</organism>
<dbReference type="GO" id="GO:0070063">
    <property type="term" value="F:RNA polymerase binding"/>
    <property type="evidence" value="ECO:0007669"/>
    <property type="project" value="InterPro"/>
</dbReference>
<dbReference type="GO" id="GO:0006354">
    <property type="term" value="P:DNA-templated transcription elongation"/>
    <property type="evidence" value="ECO:0007669"/>
    <property type="project" value="TreeGrafter"/>
</dbReference>
<evidence type="ECO:0000259" key="2">
    <source>
        <dbReference type="Pfam" id="PF14760"/>
    </source>
</evidence>
<dbReference type="SUPFAM" id="SSF54534">
    <property type="entry name" value="FKBP-like"/>
    <property type="match status" value="1"/>
</dbReference>
<dbReference type="AlphaFoldDB" id="A0A0C1TUI3"/>
<evidence type="ECO:0000259" key="1">
    <source>
        <dbReference type="Pfam" id="PF01272"/>
    </source>
</evidence>
<dbReference type="InterPro" id="IPR001437">
    <property type="entry name" value="Tscrpt_elong_fac_GreA/B_C"/>
</dbReference>
<dbReference type="GO" id="GO:0003746">
    <property type="term" value="F:translation elongation factor activity"/>
    <property type="evidence" value="ECO:0007669"/>
    <property type="project" value="UniProtKB-KW"/>
</dbReference>
<sequence length="135" mass="14783">MDARAIYVTEDDLSRLEEILDTITSRDRKDLQKLENELASATIVDPQNVPPNVVTMNSRVKLRDIRADKEMTISLVFPNDANIAEGKISVLSPIGTAILGFGAGDTLDLSVRSFAKKIRIEEILHQPGAAGSHDL</sequence>
<dbReference type="RefSeq" id="WP_039646193.1">
    <property type="nucleotide sequence ID" value="NZ_JXBL01000001.1"/>
</dbReference>
<proteinExistence type="predicted"/>
<dbReference type="EMBL" id="JXBL01000001">
    <property type="protein sequence ID" value="KIE43063.1"/>
    <property type="molecule type" value="Genomic_DNA"/>
</dbReference>
<gene>
    <name evidence="3" type="ORF">SE37_10665</name>
</gene>
<keyword evidence="3" id="KW-0648">Protein biosynthesis</keyword>
<reference evidence="3 4" key="1">
    <citation type="submission" date="2015-01" db="EMBL/GenBank/DDBJ databases">
        <title>Genome sequence of the anaerobic bacterium Geobacter soli GSS01, a dissimilatory Fe(III) reducer from soil.</title>
        <authorList>
            <person name="Yang G."/>
            <person name="Zhou S."/>
        </authorList>
    </citation>
    <scope>NUCLEOTIDE SEQUENCE [LARGE SCALE GENOMIC DNA]</scope>
    <source>
        <strain evidence="3 4">GSS01</strain>
    </source>
</reference>
<dbReference type="PROSITE" id="PS00830">
    <property type="entry name" value="GREAB_2"/>
    <property type="match status" value="1"/>
</dbReference>
<comment type="caution">
    <text evidence="3">The sequence shown here is derived from an EMBL/GenBank/DDBJ whole genome shotgun (WGS) entry which is preliminary data.</text>
</comment>
<dbReference type="InterPro" id="IPR018151">
    <property type="entry name" value="TF_GreA/GreB_CS"/>
</dbReference>
<dbReference type="Pfam" id="PF01272">
    <property type="entry name" value="GreA_GreB"/>
    <property type="match status" value="1"/>
</dbReference>